<name>A0A433QUG7_9FUNG</name>
<keyword evidence="2" id="KW-1185">Reference proteome</keyword>
<reference evidence="1 2" key="1">
    <citation type="journal article" date="2018" name="New Phytol.">
        <title>Phylogenomics of Endogonaceae and evolution of mycorrhizas within Mucoromycota.</title>
        <authorList>
            <person name="Chang Y."/>
            <person name="Desiro A."/>
            <person name="Na H."/>
            <person name="Sandor L."/>
            <person name="Lipzen A."/>
            <person name="Clum A."/>
            <person name="Barry K."/>
            <person name="Grigoriev I.V."/>
            <person name="Martin F.M."/>
            <person name="Stajich J.E."/>
            <person name="Smith M.E."/>
            <person name="Bonito G."/>
            <person name="Spatafora J.W."/>
        </authorList>
    </citation>
    <scope>NUCLEOTIDE SEQUENCE [LARGE SCALE GENOMIC DNA]</scope>
    <source>
        <strain evidence="1 2">AD002</strain>
    </source>
</reference>
<dbReference type="AlphaFoldDB" id="A0A433QUG7"/>
<evidence type="ECO:0000313" key="1">
    <source>
        <dbReference type="EMBL" id="RUS33439.1"/>
    </source>
</evidence>
<evidence type="ECO:0000313" key="2">
    <source>
        <dbReference type="Proteomes" id="UP000274822"/>
    </source>
</evidence>
<protein>
    <submittedName>
        <fullName evidence="1">Uncharacterized protein</fullName>
    </submittedName>
</protein>
<organism evidence="1 2">
    <name type="scientific">Jimgerdemannia flammicorona</name>
    <dbReference type="NCBI Taxonomy" id="994334"/>
    <lineage>
        <taxon>Eukaryota</taxon>
        <taxon>Fungi</taxon>
        <taxon>Fungi incertae sedis</taxon>
        <taxon>Mucoromycota</taxon>
        <taxon>Mucoromycotina</taxon>
        <taxon>Endogonomycetes</taxon>
        <taxon>Endogonales</taxon>
        <taxon>Endogonaceae</taxon>
        <taxon>Jimgerdemannia</taxon>
    </lineage>
</organism>
<dbReference type="EMBL" id="RBNJ01001206">
    <property type="protein sequence ID" value="RUS33439.1"/>
    <property type="molecule type" value="Genomic_DNA"/>
</dbReference>
<comment type="caution">
    <text evidence="1">The sequence shown here is derived from an EMBL/GenBank/DDBJ whole genome shotgun (WGS) entry which is preliminary data.</text>
</comment>
<sequence length="129" mass="14026">MFDEGRNIDVRLLSAMMRDMNADAYGKDSVRDLDICDHVSSGDEQATYQDGRPPVWGVLTGKRENSVELVNTFFGFECLTSSPYAANLSPDVQTSYILQVPRPIGPLVHLIGSVVGDAYPALTSLLSAS</sequence>
<proteinExistence type="predicted"/>
<dbReference type="Proteomes" id="UP000274822">
    <property type="component" value="Unassembled WGS sequence"/>
</dbReference>
<accession>A0A433QUG7</accession>
<gene>
    <name evidence="1" type="ORF">BC938DRAFT_471681</name>
</gene>